<comment type="caution">
    <text evidence="2">The sequence shown here is derived from an EMBL/GenBank/DDBJ whole genome shotgun (WGS) entry which is preliminary data.</text>
</comment>
<dbReference type="Proteomes" id="UP000440367">
    <property type="component" value="Unassembled WGS sequence"/>
</dbReference>
<keyword evidence="1" id="KW-1133">Transmembrane helix</keyword>
<organism evidence="2 3">
    <name type="scientific">Phytophthora fragariae</name>
    <dbReference type="NCBI Taxonomy" id="53985"/>
    <lineage>
        <taxon>Eukaryota</taxon>
        <taxon>Sar</taxon>
        <taxon>Stramenopiles</taxon>
        <taxon>Oomycota</taxon>
        <taxon>Peronosporomycetes</taxon>
        <taxon>Peronosporales</taxon>
        <taxon>Peronosporaceae</taxon>
        <taxon>Phytophthora</taxon>
    </lineage>
</organism>
<protein>
    <submittedName>
        <fullName evidence="2">Uncharacterized protein</fullName>
    </submittedName>
</protein>
<dbReference type="EMBL" id="QXGD01001625">
    <property type="protein sequence ID" value="KAE9202191.1"/>
    <property type="molecule type" value="Genomic_DNA"/>
</dbReference>
<evidence type="ECO:0000313" key="2">
    <source>
        <dbReference type="EMBL" id="KAE9202191.1"/>
    </source>
</evidence>
<feature type="transmembrane region" description="Helical" evidence="1">
    <location>
        <begin position="87"/>
        <end position="109"/>
    </location>
</feature>
<keyword evidence="1" id="KW-0472">Membrane</keyword>
<accession>A0A6A3XGL9</accession>
<keyword evidence="1" id="KW-0812">Transmembrane</keyword>
<evidence type="ECO:0000313" key="3">
    <source>
        <dbReference type="Proteomes" id="UP000440367"/>
    </source>
</evidence>
<proteinExistence type="predicted"/>
<sequence length="113" mass="11554">MTASSSVFEFLAADVIFVPSDSTNELNSCAVVPMGTLTLATGVAVQLAALFVVLFVVSAVIVVTALLILAVFGLVDVFDFVHTTVHVVGLVFALFTGLGVDSDAVLVIAPSPA</sequence>
<feature type="transmembrane region" description="Helical" evidence="1">
    <location>
        <begin position="47"/>
        <end position="75"/>
    </location>
</feature>
<reference evidence="2 3" key="1">
    <citation type="submission" date="2018-08" db="EMBL/GenBank/DDBJ databases">
        <title>Genomic investigation of the strawberry pathogen Phytophthora fragariae indicates pathogenicity is determined by transcriptional variation in three key races.</title>
        <authorList>
            <person name="Adams T.M."/>
            <person name="Armitage A.D."/>
            <person name="Sobczyk M.K."/>
            <person name="Bates H.J."/>
            <person name="Dunwell J.M."/>
            <person name="Nellist C.F."/>
            <person name="Harrison R.J."/>
        </authorList>
    </citation>
    <scope>NUCLEOTIDE SEQUENCE [LARGE SCALE GENOMIC DNA]</scope>
    <source>
        <strain evidence="2 3">BC-1</strain>
    </source>
</reference>
<dbReference type="AlphaFoldDB" id="A0A6A3XGL9"/>
<evidence type="ECO:0000256" key="1">
    <source>
        <dbReference type="SAM" id="Phobius"/>
    </source>
</evidence>
<name>A0A6A3XGL9_9STRA</name>
<gene>
    <name evidence="2" type="ORF">PF002_g21314</name>
</gene>